<keyword evidence="5" id="KW-1185">Reference proteome</keyword>
<organism evidence="4 5">
    <name type="scientific">Paramecium octaurelia</name>
    <dbReference type="NCBI Taxonomy" id="43137"/>
    <lineage>
        <taxon>Eukaryota</taxon>
        <taxon>Sar</taxon>
        <taxon>Alveolata</taxon>
        <taxon>Ciliophora</taxon>
        <taxon>Intramacronucleata</taxon>
        <taxon>Oligohymenophorea</taxon>
        <taxon>Peniculida</taxon>
        <taxon>Parameciidae</taxon>
        <taxon>Paramecium</taxon>
    </lineage>
</organism>
<proteinExistence type="predicted"/>
<dbReference type="GO" id="GO:0008270">
    <property type="term" value="F:zinc ion binding"/>
    <property type="evidence" value="ECO:0007669"/>
    <property type="project" value="UniProtKB-KW"/>
</dbReference>
<dbReference type="EMBL" id="CAJJDP010000166">
    <property type="protein sequence ID" value="CAD8213733.1"/>
    <property type="molecule type" value="Genomic_DNA"/>
</dbReference>
<dbReference type="PROSITE" id="PS50157">
    <property type="entry name" value="ZINC_FINGER_C2H2_2"/>
    <property type="match status" value="1"/>
</dbReference>
<evidence type="ECO:0000313" key="5">
    <source>
        <dbReference type="Proteomes" id="UP000683925"/>
    </source>
</evidence>
<reference evidence="4" key="1">
    <citation type="submission" date="2021-01" db="EMBL/GenBank/DDBJ databases">
        <authorList>
            <consortium name="Genoscope - CEA"/>
            <person name="William W."/>
        </authorList>
    </citation>
    <scope>NUCLEOTIDE SEQUENCE</scope>
</reference>
<evidence type="ECO:0000313" key="4">
    <source>
        <dbReference type="EMBL" id="CAD8213733.1"/>
    </source>
</evidence>
<keyword evidence="1" id="KW-0862">Zinc</keyword>
<protein>
    <recommendedName>
        <fullName evidence="3">C2H2-type domain-containing protein</fullName>
    </recommendedName>
</protein>
<keyword evidence="1" id="KW-0863">Zinc-finger</keyword>
<comment type="caution">
    <text evidence="4">The sequence shown here is derived from an EMBL/GenBank/DDBJ whole genome shotgun (WGS) entry which is preliminary data.</text>
</comment>
<dbReference type="SMART" id="SM00355">
    <property type="entry name" value="ZnF_C2H2"/>
    <property type="match status" value="1"/>
</dbReference>
<dbReference type="OrthoDB" id="21530at2759"/>
<accession>A0A8S1YJJ7</accession>
<sequence>MTQGRNSGVLLDLVNGDDFEKRNCFDVLYFMICKMINIKRIKFKLMGDYQGEYIQQYLCNINLRKKIKELLKEKTEILQKLEQLEKDGNNQSFEERKKRLRSLASEIQRNFECPLSRCGKKYGSEGSLNQHIKLKHPELVNKA</sequence>
<dbReference type="Proteomes" id="UP000683925">
    <property type="component" value="Unassembled WGS sequence"/>
</dbReference>
<dbReference type="OMA" id="GEYIQQY"/>
<gene>
    <name evidence="4" type="ORF">POCTA_138.1.T1630050</name>
</gene>
<keyword evidence="2" id="KW-0175">Coiled coil</keyword>
<feature type="coiled-coil region" evidence="2">
    <location>
        <begin position="60"/>
        <end position="110"/>
    </location>
</feature>
<dbReference type="InterPro" id="IPR013087">
    <property type="entry name" value="Znf_C2H2_type"/>
</dbReference>
<evidence type="ECO:0000256" key="2">
    <source>
        <dbReference type="SAM" id="Coils"/>
    </source>
</evidence>
<dbReference type="PROSITE" id="PS00028">
    <property type="entry name" value="ZINC_FINGER_C2H2_1"/>
    <property type="match status" value="1"/>
</dbReference>
<keyword evidence="1" id="KW-0479">Metal-binding</keyword>
<feature type="domain" description="C2H2-type" evidence="3">
    <location>
        <begin position="111"/>
        <end position="136"/>
    </location>
</feature>
<evidence type="ECO:0000256" key="1">
    <source>
        <dbReference type="PROSITE-ProRule" id="PRU00042"/>
    </source>
</evidence>
<evidence type="ECO:0000259" key="3">
    <source>
        <dbReference type="PROSITE" id="PS50157"/>
    </source>
</evidence>
<name>A0A8S1YJJ7_PAROT</name>
<dbReference type="AlphaFoldDB" id="A0A8S1YJJ7"/>